<organism evidence="2 3">
    <name type="scientific">Phytohabitans aurantiacus</name>
    <dbReference type="NCBI Taxonomy" id="3016789"/>
    <lineage>
        <taxon>Bacteria</taxon>
        <taxon>Bacillati</taxon>
        <taxon>Actinomycetota</taxon>
        <taxon>Actinomycetes</taxon>
        <taxon>Micromonosporales</taxon>
        <taxon>Micromonosporaceae</taxon>
    </lineage>
</organism>
<proteinExistence type="predicted"/>
<feature type="transmembrane region" description="Helical" evidence="1">
    <location>
        <begin position="180"/>
        <end position="198"/>
    </location>
</feature>
<evidence type="ECO:0000313" key="3">
    <source>
        <dbReference type="Proteomes" id="UP001144280"/>
    </source>
</evidence>
<feature type="transmembrane region" description="Helical" evidence="1">
    <location>
        <begin position="210"/>
        <end position="226"/>
    </location>
</feature>
<reference evidence="2" key="1">
    <citation type="submission" date="2022-12" db="EMBL/GenBank/DDBJ databases">
        <title>New Phytohabitans aurantiacus sp. RD004123 nov., an actinomycete isolated from soil.</title>
        <authorList>
            <person name="Triningsih D.W."/>
            <person name="Harunari E."/>
            <person name="Igarashi Y."/>
        </authorList>
    </citation>
    <scope>NUCLEOTIDE SEQUENCE</scope>
    <source>
        <strain evidence="2">RD004123</strain>
    </source>
</reference>
<feature type="transmembrane region" description="Helical" evidence="1">
    <location>
        <begin position="231"/>
        <end position="248"/>
    </location>
</feature>
<comment type="caution">
    <text evidence="2">The sequence shown here is derived from an EMBL/GenBank/DDBJ whole genome shotgun (WGS) entry which is preliminary data.</text>
</comment>
<keyword evidence="1" id="KW-0472">Membrane</keyword>
<keyword evidence="1" id="KW-1133">Transmembrane helix</keyword>
<dbReference type="RefSeq" id="WP_407676928.1">
    <property type="nucleotide sequence ID" value="NZ_BSDI01000075.1"/>
</dbReference>
<accession>A0ABQ5R8X1</accession>
<dbReference type="Proteomes" id="UP001144280">
    <property type="component" value="Unassembled WGS sequence"/>
</dbReference>
<gene>
    <name evidence="2" type="ORF">Pa4123_83190</name>
</gene>
<keyword evidence="1" id="KW-0812">Transmembrane</keyword>
<feature type="transmembrane region" description="Helical" evidence="1">
    <location>
        <begin position="103"/>
        <end position="134"/>
    </location>
</feature>
<evidence type="ECO:0008006" key="4">
    <source>
        <dbReference type="Google" id="ProtNLM"/>
    </source>
</evidence>
<evidence type="ECO:0000313" key="2">
    <source>
        <dbReference type="EMBL" id="GLI03041.1"/>
    </source>
</evidence>
<name>A0ABQ5R8X1_9ACTN</name>
<protein>
    <recommendedName>
        <fullName evidence="4">MFS transporter</fullName>
    </recommendedName>
</protein>
<dbReference type="EMBL" id="BSDI01000075">
    <property type="protein sequence ID" value="GLI03041.1"/>
    <property type="molecule type" value="Genomic_DNA"/>
</dbReference>
<feature type="transmembrane region" description="Helical" evidence="1">
    <location>
        <begin position="146"/>
        <end position="173"/>
    </location>
</feature>
<feature type="transmembrane region" description="Helical" evidence="1">
    <location>
        <begin position="58"/>
        <end position="91"/>
    </location>
</feature>
<keyword evidence="3" id="KW-1185">Reference proteome</keyword>
<evidence type="ECO:0000256" key="1">
    <source>
        <dbReference type="SAM" id="Phobius"/>
    </source>
</evidence>
<sequence length="511" mass="53653">MRVRVVGLFAVLLAGVYLALPTMGSDLSAQVARADFLAAHGLSPVDLRWYGGVNQFGYSLVSPAVMALIGVRVTGALSLVGSALAFAALLFRTGVPRPLLGGLVGTVCIAGNLVSGRVTYALGVAFALGALVALTARPAWLRYGGAAAGAALAAATSPVAGLFTGLAGVALLLGKRRDGVLLAAGAAVPLAVTSLVFGEGGWMNISRTDAIHGVVTSLAVALLVGYRPVRAGALLSAAGVLAAALVHTPVGLNATRLVTMFALPVLAACARPPERFQAPRWLGRRWAAAGLVAVLTLGYWWQPPVVWADLRDAGNPTSDRDYFAPLLAELRTRRPAGRIEVPPTRDYWEAAYMDGFPLARGWMRQVDIARNPLFFETVPGASGTGVALTEPAYRAWLADNAVTYVAVPDAQLSWVGRAEADLVRSTLTEVWSNEHWRLYEVPAPVPLVAAPATLVRQDAASLTFDAPAAGSYEIRVRHSRWLTATGKARLAPDGPWLAVHVPGPGRYTLSS</sequence>